<dbReference type="WBParaSite" id="PSAMB.scaffold5296size12095.g26376.t1">
    <property type="protein sequence ID" value="PSAMB.scaffold5296size12095.g26376.t1"/>
    <property type="gene ID" value="PSAMB.scaffold5296size12095.g26376"/>
</dbReference>
<dbReference type="Proteomes" id="UP000887566">
    <property type="component" value="Unplaced"/>
</dbReference>
<evidence type="ECO:0000313" key="3">
    <source>
        <dbReference type="Proteomes" id="UP000887566"/>
    </source>
</evidence>
<evidence type="ECO:0000313" key="4">
    <source>
        <dbReference type="WBParaSite" id="PSAMB.scaffold5296size12095.g26376.t1"/>
    </source>
</evidence>
<dbReference type="SUPFAM" id="SSF56112">
    <property type="entry name" value="Protein kinase-like (PK-like)"/>
    <property type="match status" value="1"/>
</dbReference>
<dbReference type="InterPro" id="IPR011009">
    <property type="entry name" value="Kinase-like_dom_sf"/>
</dbReference>
<dbReference type="Gene3D" id="3.30.200.20">
    <property type="entry name" value="Phosphorylase Kinase, domain 1"/>
    <property type="match status" value="1"/>
</dbReference>
<dbReference type="PROSITE" id="PS00107">
    <property type="entry name" value="PROTEIN_KINASE_ATP"/>
    <property type="match status" value="1"/>
</dbReference>
<name>A0A914WVK9_9BILA</name>
<keyword evidence="1" id="KW-0067">ATP-binding</keyword>
<dbReference type="GO" id="GO:0005524">
    <property type="term" value="F:ATP binding"/>
    <property type="evidence" value="ECO:0007669"/>
    <property type="project" value="UniProtKB-UniRule"/>
</dbReference>
<feature type="coiled-coil region" evidence="2">
    <location>
        <begin position="6"/>
        <end position="33"/>
    </location>
</feature>
<accession>A0A914WVK9</accession>
<dbReference type="AlphaFoldDB" id="A0A914WVK9"/>
<sequence length="140" mass="15397">MFDVIKDVLLEINQKLSAANEELNAKMTAVNAASSDHAQYCGPYKLEKTLGKGQTGLVKTGTHCISGRKVAIKIVNKEKLSESVLQKVRCSWVQLPPPFQLQPIERVAMLDGSRRYRSTTAVASLIEAATTQPSSAFMRF</sequence>
<proteinExistence type="predicted"/>
<feature type="binding site" evidence="1">
    <location>
        <position position="73"/>
    </location>
    <ligand>
        <name>ATP</name>
        <dbReference type="ChEBI" id="CHEBI:30616"/>
    </ligand>
</feature>
<evidence type="ECO:0000256" key="1">
    <source>
        <dbReference type="PROSITE-ProRule" id="PRU10141"/>
    </source>
</evidence>
<evidence type="ECO:0000256" key="2">
    <source>
        <dbReference type="SAM" id="Coils"/>
    </source>
</evidence>
<organism evidence="3 4">
    <name type="scientific">Plectus sambesii</name>
    <dbReference type="NCBI Taxonomy" id="2011161"/>
    <lineage>
        <taxon>Eukaryota</taxon>
        <taxon>Metazoa</taxon>
        <taxon>Ecdysozoa</taxon>
        <taxon>Nematoda</taxon>
        <taxon>Chromadorea</taxon>
        <taxon>Plectida</taxon>
        <taxon>Plectina</taxon>
        <taxon>Plectoidea</taxon>
        <taxon>Plectidae</taxon>
        <taxon>Plectus</taxon>
    </lineage>
</organism>
<keyword evidence="3" id="KW-1185">Reference proteome</keyword>
<dbReference type="InterPro" id="IPR017441">
    <property type="entry name" value="Protein_kinase_ATP_BS"/>
</dbReference>
<protein>
    <submittedName>
        <fullName evidence="4">Protein kinase domain-containing protein</fullName>
    </submittedName>
</protein>
<keyword evidence="2" id="KW-0175">Coiled coil</keyword>
<keyword evidence="1" id="KW-0547">Nucleotide-binding</keyword>
<reference evidence="4" key="1">
    <citation type="submission" date="2022-11" db="UniProtKB">
        <authorList>
            <consortium name="WormBaseParasite"/>
        </authorList>
    </citation>
    <scope>IDENTIFICATION</scope>
</reference>